<keyword evidence="5" id="KW-0472">Membrane</keyword>
<evidence type="ECO:0000313" key="7">
    <source>
        <dbReference type="Proteomes" id="UP000095282"/>
    </source>
</evidence>
<dbReference type="Proteomes" id="UP000095282">
    <property type="component" value="Unplaced"/>
</dbReference>
<accession>A0A1I7V1X1</accession>
<evidence type="ECO:0000256" key="6">
    <source>
        <dbReference type="RuleBase" id="RU366017"/>
    </source>
</evidence>
<evidence type="ECO:0000256" key="5">
    <source>
        <dbReference type="ARBA" id="ARBA00023136"/>
    </source>
</evidence>
<evidence type="ECO:0000256" key="4">
    <source>
        <dbReference type="ARBA" id="ARBA00022679"/>
    </source>
</evidence>
<dbReference type="InterPro" id="IPR008166">
    <property type="entry name" value="Glyco_transf_92"/>
</dbReference>
<keyword evidence="7" id="KW-1185">Reference proteome</keyword>
<organism evidence="7 8">
    <name type="scientific">Caenorhabditis tropicalis</name>
    <dbReference type="NCBI Taxonomy" id="1561998"/>
    <lineage>
        <taxon>Eukaryota</taxon>
        <taxon>Metazoa</taxon>
        <taxon>Ecdysozoa</taxon>
        <taxon>Nematoda</taxon>
        <taxon>Chromadorea</taxon>
        <taxon>Rhabditida</taxon>
        <taxon>Rhabditina</taxon>
        <taxon>Rhabditomorpha</taxon>
        <taxon>Rhabditoidea</taxon>
        <taxon>Rhabditidae</taxon>
        <taxon>Peloderinae</taxon>
        <taxon>Caenorhabditis</taxon>
    </lineage>
</organism>
<evidence type="ECO:0000256" key="3">
    <source>
        <dbReference type="ARBA" id="ARBA00022676"/>
    </source>
</evidence>
<comment type="subcellular location">
    <subcellularLocation>
        <location evidence="1">Membrane</location>
        <topology evidence="1">Single-pass membrane protein</topology>
    </subcellularLocation>
</comment>
<dbReference type="WBParaSite" id="Csp11.Scaffold630.g21572.t1">
    <property type="protein sequence ID" value="Csp11.Scaffold630.g21572.t1"/>
    <property type="gene ID" value="Csp11.Scaffold630.g21572"/>
</dbReference>
<dbReference type="PANTHER" id="PTHR47024:SF2">
    <property type="entry name" value="GLYCOSYLTRANSFERASE FAMILY 92 PROTEIN"/>
    <property type="match status" value="1"/>
</dbReference>
<dbReference type="AlphaFoldDB" id="A0A1I7V1X1"/>
<sequence length="139" mass="15321">MNICALDIKTDIGTIADLDEIMVARNGTTLEYALKEMETTNVGALSFENNYVAMEPSIYTSGFSGVAKPIFFERGGPRKVTKLFGKSPPPVNLQFIETLNKCVNRIGGKGLCHSTGGLCKSDMDKVNEWVYDKTEELFL</sequence>
<dbReference type="EC" id="2.4.1.-" evidence="6"/>
<dbReference type="GO" id="GO:0016757">
    <property type="term" value="F:glycosyltransferase activity"/>
    <property type="evidence" value="ECO:0007669"/>
    <property type="project" value="UniProtKB-UniRule"/>
</dbReference>
<proteinExistence type="inferred from homology"/>
<protein>
    <recommendedName>
        <fullName evidence="6">Glycosyltransferase family 92 protein</fullName>
        <ecNumber evidence="6">2.4.1.-</ecNumber>
    </recommendedName>
</protein>
<dbReference type="Pfam" id="PF01697">
    <property type="entry name" value="Glyco_transf_92"/>
    <property type="match status" value="1"/>
</dbReference>
<dbReference type="eggNOG" id="ENOG502TGET">
    <property type="taxonomic scope" value="Eukaryota"/>
</dbReference>
<evidence type="ECO:0000313" key="8">
    <source>
        <dbReference type="WBParaSite" id="Csp11.Scaffold630.g21572.t1"/>
    </source>
</evidence>
<evidence type="ECO:0000256" key="1">
    <source>
        <dbReference type="ARBA" id="ARBA00004167"/>
    </source>
</evidence>
<keyword evidence="3 6" id="KW-0328">Glycosyltransferase</keyword>
<dbReference type="PANTHER" id="PTHR47024">
    <property type="entry name" value="BIOFILM ABSENT ON HEAD (AFTER YERSINIA EXPOSURE)-RELATED"/>
    <property type="match status" value="1"/>
</dbReference>
<reference evidence="8" key="1">
    <citation type="submission" date="2016-11" db="UniProtKB">
        <authorList>
            <consortium name="WormBaseParasite"/>
        </authorList>
    </citation>
    <scope>IDENTIFICATION</scope>
</reference>
<evidence type="ECO:0000256" key="2">
    <source>
        <dbReference type="ARBA" id="ARBA00007647"/>
    </source>
</evidence>
<keyword evidence="4 6" id="KW-0808">Transferase</keyword>
<dbReference type="GO" id="GO:0016020">
    <property type="term" value="C:membrane"/>
    <property type="evidence" value="ECO:0007669"/>
    <property type="project" value="UniProtKB-SubCell"/>
</dbReference>
<name>A0A1I7V1X1_9PELO</name>
<comment type="similarity">
    <text evidence="2 6">Belongs to the glycosyltransferase 92 family.</text>
</comment>